<dbReference type="AlphaFoldDB" id="A0A1I4A7H1"/>
<dbReference type="InterPro" id="IPR024467">
    <property type="entry name" value="Xre/MbcA/ParS-like_toxin-bd"/>
</dbReference>
<feature type="domain" description="Antitoxin Xre/MbcA/ParS-like toxin-binding" evidence="1">
    <location>
        <begin position="97"/>
        <end position="146"/>
    </location>
</feature>
<dbReference type="NCBIfam" id="TIGR02293">
    <property type="entry name" value="TAS_TIGR02293"/>
    <property type="match status" value="1"/>
</dbReference>
<dbReference type="STRING" id="1123062.SAMN02745775_103189"/>
<reference evidence="2 3" key="1">
    <citation type="submission" date="2016-10" db="EMBL/GenBank/DDBJ databases">
        <authorList>
            <person name="de Groot N.N."/>
        </authorList>
    </citation>
    <scope>NUCLEOTIDE SEQUENCE [LARGE SCALE GENOMIC DNA]</scope>
    <source>
        <strain evidence="2 3">DSM 19981</strain>
    </source>
</reference>
<evidence type="ECO:0000313" key="3">
    <source>
        <dbReference type="Proteomes" id="UP000199473"/>
    </source>
</evidence>
<organism evidence="2 3">
    <name type="scientific">Falsiroseomonas stagni DSM 19981</name>
    <dbReference type="NCBI Taxonomy" id="1123062"/>
    <lineage>
        <taxon>Bacteria</taxon>
        <taxon>Pseudomonadati</taxon>
        <taxon>Pseudomonadota</taxon>
        <taxon>Alphaproteobacteria</taxon>
        <taxon>Acetobacterales</taxon>
        <taxon>Roseomonadaceae</taxon>
        <taxon>Falsiroseomonas</taxon>
    </lineage>
</organism>
<keyword evidence="3" id="KW-1185">Reference proteome</keyword>
<sequence length="149" mass="15593">MYPVEVAKVAAALGGTRTLRADLRSLGELTAAVEQGFPRGVVRALATAVVPGGDKGSTLRRRVEALVASPATLKRSPRLSAAASERAERLARIAALATQALGETGEAQAWLTEPHPLLGNRPPIEVAATDLGARQVERLLVNIEYGLPA</sequence>
<proteinExistence type="predicted"/>
<dbReference type="Proteomes" id="UP000199473">
    <property type="component" value="Unassembled WGS sequence"/>
</dbReference>
<protein>
    <submittedName>
        <fullName evidence="2">Putative toxin-antitoxin system antitoxin component, TIGR02293 family</fullName>
    </submittedName>
</protein>
<dbReference type="EMBL" id="FOSQ01000003">
    <property type="protein sequence ID" value="SFK52130.1"/>
    <property type="molecule type" value="Genomic_DNA"/>
</dbReference>
<accession>A0A1I4A7H1</accession>
<dbReference type="InterPro" id="IPR011979">
    <property type="entry name" value="Antitox_Xre"/>
</dbReference>
<evidence type="ECO:0000259" key="1">
    <source>
        <dbReference type="Pfam" id="PF09722"/>
    </source>
</evidence>
<gene>
    <name evidence="2" type="ORF">SAMN02745775_103189</name>
</gene>
<evidence type="ECO:0000313" key="2">
    <source>
        <dbReference type="EMBL" id="SFK52130.1"/>
    </source>
</evidence>
<name>A0A1I4A7H1_9PROT</name>
<dbReference type="RefSeq" id="WP_175533872.1">
    <property type="nucleotide sequence ID" value="NZ_FOSQ01000003.1"/>
</dbReference>
<dbReference type="Pfam" id="PF09722">
    <property type="entry name" value="Xre_MbcA_ParS_C"/>
    <property type="match status" value="1"/>
</dbReference>